<keyword evidence="1" id="KW-0732">Signal</keyword>
<sequence>MRKSFLFFLFGLGLLYAGLQSSSGGRAAGGNDNSGSPLSSATCSACHGAASSNTVVSVTLLDQSGNAVTEYIPGEHYSIFVNVNNPNYSQYGAQAVILDAANNQAGTLDSVITPNTQIASINNRSYWEHQGRSTTGNFTAAWTAPAAGTGTVTVYAMGNAVDGSGTSGDAPSSPISISFTEVVSSGLASLPSESLSVWPNPSPNGQYFFRQTSDAPLQSLRIFNSQGQLIRQEQLQGFEGQISLENEAKGLYYLELQTEKGRWQKKLVR</sequence>
<name>H6L0L3_SAPGL</name>
<dbReference type="RefSeq" id="WP_015692181.1">
    <property type="nucleotide sequence ID" value="NC_016940.1"/>
</dbReference>
<evidence type="ECO:0000313" key="3">
    <source>
        <dbReference type="EMBL" id="AFC24549.1"/>
    </source>
</evidence>
<dbReference type="OrthoDB" id="1493818at2"/>
<proteinExistence type="predicted"/>
<dbReference type="Pfam" id="PF18962">
    <property type="entry name" value="Por_Secre_tail"/>
    <property type="match status" value="1"/>
</dbReference>
<dbReference type="Gene3D" id="2.60.40.4060">
    <property type="entry name" value="Reeler domain"/>
    <property type="match status" value="1"/>
</dbReference>
<dbReference type="KEGG" id="sgn:SGRA_1814"/>
<dbReference type="EMBL" id="CP002831">
    <property type="protein sequence ID" value="AFC24549.1"/>
    <property type="molecule type" value="Genomic_DNA"/>
</dbReference>
<dbReference type="Proteomes" id="UP000007519">
    <property type="component" value="Chromosome"/>
</dbReference>
<evidence type="ECO:0000256" key="1">
    <source>
        <dbReference type="SAM" id="SignalP"/>
    </source>
</evidence>
<dbReference type="InterPro" id="IPR042307">
    <property type="entry name" value="Reeler_sf"/>
</dbReference>
<feature type="chain" id="PRO_5003603765" evidence="1">
    <location>
        <begin position="28"/>
        <end position="269"/>
    </location>
</feature>
<dbReference type="STRING" id="984262.SGRA_1814"/>
<evidence type="ECO:0000313" key="4">
    <source>
        <dbReference type="Proteomes" id="UP000007519"/>
    </source>
</evidence>
<dbReference type="NCBIfam" id="NF041895">
    <property type="entry name" value="choice_anch_V"/>
    <property type="match status" value="1"/>
</dbReference>
<keyword evidence="4" id="KW-1185">Reference proteome</keyword>
<dbReference type="AlphaFoldDB" id="H6L0L3"/>
<protein>
    <submittedName>
        <fullName evidence="3">Collagenase, putative</fullName>
    </submittedName>
</protein>
<dbReference type="NCBIfam" id="TIGR04183">
    <property type="entry name" value="Por_Secre_tail"/>
    <property type="match status" value="1"/>
</dbReference>
<dbReference type="InterPro" id="IPR026444">
    <property type="entry name" value="Secre_tail"/>
</dbReference>
<gene>
    <name evidence="3" type="ordered locus">SGRA_1814</name>
</gene>
<organism evidence="3 4">
    <name type="scientific">Saprospira grandis (strain Lewin)</name>
    <dbReference type="NCBI Taxonomy" id="984262"/>
    <lineage>
        <taxon>Bacteria</taxon>
        <taxon>Pseudomonadati</taxon>
        <taxon>Bacteroidota</taxon>
        <taxon>Saprospiria</taxon>
        <taxon>Saprospirales</taxon>
        <taxon>Saprospiraceae</taxon>
        <taxon>Saprospira</taxon>
    </lineage>
</organism>
<dbReference type="HOGENOM" id="CLU_1003865_0_0_10"/>
<reference evidence="3 4" key="1">
    <citation type="journal article" date="2012" name="Stand. Genomic Sci.">
        <title>Complete genome sequencing and analysis of Saprospira grandis str. Lewin, a predatory marine bacterium.</title>
        <authorList>
            <person name="Saw J.H."/>
            <person name="Yuryev A."/>
            <person name="Kanbe M."/>
            <person name="Hou S."/>
            <person name="Young A.G."/>
            <person name="Aizawa S."/>
            <person name="Alam M."/>
        </authorList>
    </citation>
    <scope>NUCLEOTIDE SEQUENCE [LARGE SCALE GENOMIC DNA]</scope>
    <source>
        <strain evidence="3 4">Lewin</strain>
    </source>
</reference>
<feature type="domain" description="Secretion system C-terminal sorting" evidence="2">
    <location>
        <begin position="197"/>
        <end position="268"/>
    </location>
</feature>
<feature type="signal peptide" evidence="1">
    <location>
        <begin position="1"/>
        <end position="27"/>
    </location>
</feature>
<evidence type="ECO:0000259" key="2">
    <source>
        <dbReference type="Pfam" id="PF18962"/>
    </source>
</evidence>
<accession>H6L0L3</accession>